<dbReference type="Proteomes" id="UP000019364">
    <property type="component" value="Unassembled WGS sequence"/>
</dbReference>
<gene>
    <name evidence="1" type="ORF">JCM16418_4953</name>
</gene>
<proteinExistence type="predicted"/>
<organism evidence="1 2">
    <name type="scientific">Paenibacillus pini JCM 16418</name>
    <dbReference type="NCBI Taxonomy" id="1236976"/>
    <lineage>
        <taxon>Bacteria</taxon>
        <taxon>Bacillati</taxon>
        <taxon>Bacillota</taxon>
        <taxon>Bacilli</taxon>
        <taxon>Bacillales</taxon>
        <taxon>Paenibacillaceae</taxon>
        <taxon>Paenibacillus</taxon>
    </lineage>
</organism>
<dbReference type="EMBL" id="BAVZ01000034">
    <property type="protein sequence ID" value="GAF10733.1"/>
    <property type="molecule type" value="Genomic_DNA"/>
</dbReference>
<protein>
    <submittedName>
        <fullName evidence="1">Uncharacterized protein</fullName>
    </submittedName>
</protein>
<accession>W7YU52</accession>
<dbReference type="STRING" id="1236976.JCM16418_4953"/>
<evidence type="ECO:0000313" key="1">
    <source>
        <dbReference type="EMBL" id="GAF10733.1"/>
    </source>
</evidence>
<reference evidence="1 2" key="1">
    <citation type="journal article" date="2014" name="Genome Announc.">
        <title>Draft Genome Sequence of Paenibacillus pini JCM 16418T, Isolated from the Rhizosphere of Pine Tree.</title>
        <authorList>
            <person name="Yuki M."/>
            <person name="Oshima K."/>
            <person name="Suda W."/>
            <person name="Oshida Y."/>
            <person name="Kitamura K."/>
            <person name="Iida Y."/>
            <person name="Hattori M."/>
            <person name="Ohkuma M."/>
        </authorList>
    </citation>
    <scope>NUCLEOTIDE SEQUENCE [LARGE SCALE GENOMIC DNA]</scope>
    <source>
        <strain evidence="1 2">JCM 16418</strain>
    </source>
</reference>
<comment type="caution">
    <text evidence="1">The sequence shown here is derived from an EMBL/GenBank/DDBJ whole genome shotgun (WGS) entry which is preliminary data.</text>
</comment>
<name>W7YU52_9BACL</name>
<sequence length="169" mass="19482">MANVLESKYEVQTSTNTNVLVVSDLTKDEVSMILDKSAKLDHVDLFLAIEEVATFELFEQYIEREKNRPIGFGWKIRITLILNENNAALVITSDIVKANLFGLLKIYHNLIHKEVQFAEMVANHVESHNKYPIKWGVPRLREGKSTKKFSEYCIFELKGQSLDQINLQK</sequence>
<dbReference type="AlphaFoldDB" id="W7YU52"/>
<dbReference type="RefSeq" id="WP_036653427.1">
    <property type="nucleotide sequence ID" value="NZ_BAVZ01000034.1"/>
</dbReference>
<evidence type="ECO:0000313" key="2">
    <source>
        <dbReference type="Proteomes" id="UP000019364"/>
    </source>
</evidence>
<keyword evidence="2" id="KW-1185">Reference proteome</keyword>